<organism evidence="1 2">
    <name type="scientific">Pseudomonas fluorescens</name>
    <dbReference type="NCBI Taxonomy" id="294"/>
    <lineage>
        <taxon>Bacteria</taxon>
        <taxon>Pseudomonadati</taxon>
        <taxon>Pseudomonadota</taxon>
        <taxon>Gammaproteobacteria</taxon>
        <taxon>Pseudomonadales</taxon>
        <taxon>Pseudomonadaceae</taxon>
        <taxon>Pseudomonas</taxon>
    </lineage>
</organism>
<gene>
    <name evidence="1" type="ORF">BK671_06535</name>
</gene>
<evidence type="ECO:0000313" key="2">
    <source>
        <dbReference type="Proteomes" id="UP000285757"/>
    </source>
</evidence>
<name>A0A423LR07_PSEFL</name>
<dbReference type="Proteomes" id="UP000285757">
    <property type="component" value="Unassembled WGS sequence"/>
</dbReference>
<comment type="caution">
    <text evidence="1">The sequence shown here is derived from an EMBL/GenBank/DDBJ whole genome shotgun (WGS) entry which is preliminary data.</text>
</comment>
<protein>
    <submittedName>
        <fullName evidence="1">Uncharacterized protein</fullName>
    </submittedName>
</protein>
<accession>A0A423LR07</accession>
<sequence>MHKTLGFKAFICAGAVILVADELSESDTQDSLDALLYAQTAATNKMTDLTQVETWTSANKMAMRVTGAMLVDNPDANFPVSMPGRFSLLGLARQVLEEWMPETATSVMDSNVQLKLEQAPAAPAIEVLQEHVVHQDKWVRFMFGVVCPDLTITVVLIAFEFDEPVVDNVLRHRFNSEKILGNLSIDGYKALADPEDYDLSRATIISLLGERRHKQIIALD</sequence>
<proteinExistence type="predicted"/>
<dbReference type="EMBL" id="MOBU01000005">
    <property type="protein sequence ID" value="RON70730.1"/>
    <property type="molecule type" value="Genomic_DNA"/>
</dbReference>
<dbReference type="RefSeq" id="WP_123530901.1">
    <property type="nucleotide sequence ID" value="NZ_MOBU01000005.1"/>
</dbReference>
<dbReference type="AlphaFoldDB" id="A0A423LR07"/>
<reference evidence="1 2" key="1">
    <citation type="submission" date="2016-10" db="EMBL/GenBank/DDBJ databases">
        <title>Comparative genome analysis of multiple Pseudomonas spp. focuses on biocontrol and plant growth promoting traits.</title>
        <authorList>
            <person name="Tao X.-Y."/>
            <person name="Taylor C.G."/>
        </authorList>
    </citation>
    <scope>NUCLEOTIDE SEQUENCE [LARGE SCALE GENOMIC DNA]</scope>
    <source>
        <strain evidence="1 2">24D3</strain>
    </source>
</reference>
<evidence type="ECO:0000313" key="1">
    <source>
        <dbReference type="EMBL" id="RON70730.1"/>
    </source>
</evidence>